<evidence type="ECO:0000313" key="2">
    <source>
        <dbReference type="EMBL" id="TKC38807.1"/>
    </source>
</evidence>
<evidence type="ECO:0000313" key="3">
    <source>
        <dbReference type="Proteomes" id="UP000308365"/>
    </source>
</evidence>
<reference evidence="3" key="1">
    <citation type="journal article" date="2019" name="IScience">
        <title>Narwhal Genome Reveals Long-Term Low Genetic Diversity despite Current Large Abundance Size.</title>
        <authorList>
            <person name="Westbury M.V."/>
            <person name="Petersen B."/>
            <person name="Garde E."/>
            <person name="Heide-Jorgensen M.P."/>
            <person name="Lorenzen E.D."/>
        </authorList>
    </citation>
    <scope>NUCLEOTIDE SEQUENCE [LARGE SCALE GENOMIC DNA]</scope>
</reference>
<dbReference type="EMBL" id="RWIC01000940">
    <property type="protein sequence ID" value="TKC38807.1"/>
    <property type="molecule type" value="Genomic_DNA"/>
</dbReference>
<feature type="compositionally biased region" description="Low complexity" evidence="1">
    <location>
        <begin position="40"/>
        <end position="56"/>
    </location>
</feature>
<gene>
    <name evidence="2" type="ORF">EI555_007167</name>
</gene>
<evidence type="ECO:0000256" key="1">
    <source>
        <dbReference type="SAM" id="MobiDB-lite"/>
    </source>
</evidence>
<protein>
    <submittedName>
        <fullName evidence="2">Uncharacterized protein</fullName>
    </submittedName>
</protein>
<dbReference type="AlphaFoldDB" id="A0A4U1ERK9"/>
<name>A0A4U1ERK9_MONMO</name>
<comment type="caution">
    <text evidence="2">The sequence shown here is derived from an EMBL/GenBank/DDBJ whole genome shotgun (WGS) entry which is preliminary data.</text>
</comment>
<proteinExistence type="predicted"/>
<feature type="region of interest" description="Disordered" evidence="1">
    <location>
        <begin position="40"/>
        <end position="60"/>
    </location>
</feature>
<accession>A0A4U1ERK9</accession>
<feature type="region of interest" description="Disordered" evidence="1">
    <location>
        <begin position="1"/>
        <end position="23"/>
    </location>
</feature>
<organism evidence="2 3">
    <name type="scientific">Monodon monoceros</name>
    <name type="common">Narwhal</name>
    <name type="synonym">Ceratodon monodon</name>
    <dbReference type="NCBI Taxonomy" id="40151"/>
    <lineage>
        <taxon>Eukaryota</taxon>
        <taxon>Metazoa</taxon>
        <taxon>Chordata</taxon>
        <taxon>Craniata</taxon>
        <taxon>Vertebrata</taxon>
        <taxon>Euteleostomi</taxon>
        <taxon>Mammalia</taxon>
        <taxon>Eutheria</taxon>
        <taxon>Laurasiatheria</taxon>
        <taxon>Artiodactyla</taxon>
        <taxon>Whippomorpha</taxon>
        <taxon>Cetacea</taxon>
        <taxon>Odontoceti</taxon>
        <taxon>Monodontidae</taxon>
        <taxon>Monodon</taxon>
    </lineage>
</organism>
<dbReference type="Proteomes" id="UP000308365">
    <property type="component" value="Unassembled WGS sequence"/>
</dbReference>
<sequence>MGRRGPDWLLGKEAGQREGTAGTGATLPAAAAAAATAATAANTPRPARGCRGAAAPSQRKALSKLEEVVRLSSADTG</sequence>